<accession>A0A8K0K177</accession>
<proteinExistence type="predicted"/>
<dbReference type="Proteomes" id="UP000792457">
    <property type="component" value="Unassembled WGS sequence"/>
</dbReference>
<sequence length="345" mass="38691">MHLDMSSYIILREMDRMEGNGFLMGEPEVRSYTCKPFPEISLYLWAPIIPSSTTSFEPPPPTASSCDFSDLGYHVQLPPYAVQPPSSGAQRPALAVRALHLSYDHYSDRCRSSVVPPFPKEFTISLLESVKRETMDSEPKPETVEGTETKGEVSTSPTPSSGDVQPPSTPEGTEAIAVAAPKLEEVDENEVLGYEELLAVCKDERAAILFGGLKRKEVEALNRENGWEKFGRLFMNDRELFAVLGNEILERKKEPGKLFMTKRELKKSIKIPRKSIAFGWQTMEEDSEEEGKIKGEEWDFDPLWGELPGEFEEEGVGEDELKAEDEETPMDKPEDQSSDSSEDSL</sequence>
<gene>
    <name evidence="2" type="ORF">J437_LFUL005601</name>
</gene>
<dbReference type="OrthoDB" id="297923at2759"/>
<dbReference type="EMBL" id="KZ308254">
    <property type="protein sequence ID" value="KAG8225794.1"/>
    <property type="molecule type" value="Genomic_DNA"/>
</dbReference>
<reference evidence="2" key="1">
    <citation type="submission" date="2013-04" db="EMBL/GenBank/DDBJ databases">
        <authorList>
            <person name="Qu J."/>
            <person name="Murali S.C."/>
            <person name="Bandaranaike D."/>
            <person name="Bellair M."/>
            <person name="Blankenburg K."/>
            <person name="Chao H."/>
            <person name="Dinh H."/>
            <person name="Doddapaneni H."/>
            <person name="Downs B."/>
            <person name="Dugan-Rocha S."/>
            <person name="Elkadiri S."/>
            <person name="Gnanaolivu R.D."/>
            <person name="Hernandez B."/>
            <person name="Javaid M."/>
            <person name="Jayaseelan J.C."/>
            <person name="Lee S."/>
            <person name="Li M."/>
            <person name="Ming W."/>
            <person name="Munidasa M."/>
            <person name="Muniz J."/>
            <person name="Nguyen L."/>
            <person name="Ongeri F."/>
            <person name="Osuji N."/>
            <person name="Pu L.-L."/>
            <person name="Puazo M."/>
            <person name="Qu C."/>
            <person name="Quiroz J."/>
            <person name="Raj R."/>
            <person name="Weissenberger G."/>
            <person name="Xin Y."/>
            <person name="Zou X."/>
            <person name="Han Y."/>
            <person name="Richards S."/>
            <person name="Worley K."/>
            <person name="Muzny D."/>
            <person name="Gibbs R."/>
        </authorList>
    </citation>
    <scope>NUCLEOTIDE SEQUENCE</scope>
    <source>
        <strain evidence="2">Sampled in the wild</strain>
    </source>
</reference>
<feature type="region of interest" description="Disordered" evidence="1">
    <location>
        <begin position="304"/>
        <end position="345"/>
    </location>
</feature>
<keyword evidence="3" id="KW-1185">Reference proteome</keyword>
<evidence type="ECO:0000256" key="1">
    <source>
        <dbReference type="SAM" id="MobiDB-lite"/>
    </source>
</evidence>
<evidence type="ECO:0000313" key="3">
    <source>
        <dbReference type="Proteomes" id="UP000792457"/>
    </source>
</evidence>
<feature type="region of interest" description="Disordered" evidence="1">
    <location>
        <begin position="129"/>
        <end position="172"/>
    </location>
</feature>
<name>A0A8K0K177_LADFU</name>
<comment type="caution">
    <text evidence="2">The sequence shown here is derived from an EMBL/GenBank/DDBJ whole genome shotgun (WGS) entry which is preliminary data.</text>
</comment>
<feature type="region of interest" description="Disordered" evidence="1">
    <location>
        <begin position="280"/>
        <end position="299"/>
    </location>
</feature>
<protein>
    <submittedName>
        <fullName evidence="2">Uncharacterized protein</fullName>
    </submittedName>
</protein>
<feature type="compositionally biased region" description="Acidic residues" evidence="1">
    <location>
        <begin position="336"/>
        <end position="345"/>
    </location>
</feature>
<dbReference type="AlphaFoldDB" id="A0A8K0K177"/>
<reference evidence="2" key="2">
    <citation type="submission" date="2017-10" db="EMBL/GenBank/DDBJ databases">
        <title>Ladona fulva Genome sequencing and assembly.</title>
        <authorList>
            <person name="Murali S."/>
            <person name="Richards S."/>
            <person name="Bandaranaike D."/>
            <person name="Bellair M."/>
            <person name="Blankenburg K."/>
            <person name="Chao H."/>
            <person name="Dinh H."/>
            <person name="Doddapaneni H."/>
            <person name="Dugan-Rocha S."/>
            <person name="Elkadiri S."/>
            <person name="Gnanaolivu R."/>
            <person name="Hernandez B."/>
            <person name="Skinner E."/>
            <person name="Javaid M."/>
            <person name="Lee S."/>
            <person name="Li M."/>
            <person name="Ming W."/>
            <person name="Munidasa M."/>
            <person name="Muniz J."/>
            <person name="Nguyen L."/>
            <person name="Hughes D."/>
            <person name="Osuji N."/>
            <person name="Pu L.-L."/>
            <person name="Puazo M."/>
            <person name="Qu C."/>
            <person name="Quiroz J."/>
            <person name="Raj R."/>
            <person name="Weissenberger G."/>
            <person name="Xin Y."/>
            <person name="Zou X."/>
            <person name="Han Y."/>
            <person name="Worley K."/>
            <person name="Muzny D."/>
            <person name="Gibbs R."/>
        </authorList>
    </citation>
    <scope>NUCLEOTIDE SEQUENCE</scope>
    <source>
        <strain evidence="2">Sampled in the wild</strain>
    </source>
</reference>
<organism evidence="2 3">
    <name type="scientific">Ladona fulva</name>
    <name type="common">Scarce chaser dragonfly</name>
    <name type="synonym">Libellula fulva</name>
    <dbReference type="NCBI Taxonomy" id="123851"/>
    <lineage>
        <taxon>Eukaryota</taxon>
        <taxon>Metazoa</taxon>
        <taxon>Ecdysozoa</taxon>
        <taxon>Arthropoda</taxon>
        <taxon>Hexapoda</taxon>
        <taxon>Insecta</taxon>
        <taxon>Pterygota</taxon>
        <taxon>Palaeoptera</taxon>
        <taxon>Odonata</taxon>
        <taxon>Epiprocta</taxon>
        <taxon>Anisoptera</taxon>
        <taxon>Libelluloidea</taxon>
        <taxon>Libellulidae</taxon>
        <taxon>Ladona</taxon>
    </lineage>
</organism>
<feature type="compositionally biased region" description="Acidic residues" evidence="1">
    <location>
        <begin position="309"/>
        <end position="328"/>
    </location>
</feature>
<evidence type="ECO:0000313" key="2">
    <source>
        <dbReference type="EMBL" id="KAG8225794.1"/>
    </source>
</evidence>
<feature type="compositionally biased region" description="Basic and acidic residues" evidence="1">
    <location>
        <begin position="129"/>
        <end position="151"/>
    </location>
</feature>
<feature type="non-terminal residue" evidence="2">
    <location>
        <position position="1"/>
    </location>
</feature>